<dbReference type="InterPro" id="IPR041414">
    <property type="entry name" value="Raco-like_middle"/>
</dbReference>
<reference evidence="3" key="1">
    <citation type="submission" date="2018-02" db="EMBL/GenBank/DDBJ databases">
        <title>Genome sequence of Desulfocucumis palustris strain NAW-5.</title>
        <authorList>
            <person name="Watanabe M."/>
            <person name="Kojima H."/>
            <person name="Fukui M."/>
        </authorList>
    </citation>
    <scope>NUCLEOTIDE SEQUENCE [LARGE SCALE GENOMIC DNA]</scope>
    <source>
        <strain evidence="3">NAW-5</strain>
    </source>
</reference>
<dbReference type="InterPro" id="IPR052911">
    <property type="entry name" value="Corrinoid_activation_enz"/>
</dbReference>
<dbReference type="GO" id="GO:0032259">
    <property type="term" value="P:methylation"/>
    <property type="evidence" value="ECO:0007669"/>
    <property type="project" value="UniProtKB-KW"/>
</dbReference>
<dbReference type="RefSeq" id="WP_104370905.1">
    <property type="nucleotide sequence ID" value="NZ_BFAV01000028.1"/>
</dbReference>
<evidence type="ECO:0000313" key="2">
    <source>
        <dbReference type="EMBL" id="GBF32361.1"/>
    </source>
</evidence>
<name>A0A2L2XEV8_9FIRM</name>
<dbReference type="Pfam" id="PF14574">
    <property type="entry name" value="RACo_C_ter"/>
    <property type="match status" value="1"/>
</dbReference>
<dbReference type="InterPro" id="IPR042259">
    <property type="entry name" value="Raco-like_middle_sf"/>
</dbReference>
<evidence type="ECO:0000313" key="3">
    <source>
        <dbReference type="Proteomes" id="UP000239549"/>
    </source>
</evidence>
<comment type="caution">
    <text evidence="2">The sequence shown here is derived from an EMBL/GenBank/DDBJ whole genome shotgun (WGS) entry which is preliminary data.</text>
</comment>
<keyword evidence="2" id="KW-0489">Methyltransferase</keyword>
<protein>
    <submittedName>
        <fullName evidence="2">Methyltransferase corrinoid activation protein</fullName>
    </submittedName>
</protein>
<dbReference type="GO" id="GO:0008168">
    <property type="term" value="F:methyltransferase activity"/>
    <property type="evidence" value="ECO:0007669"/>
    <property type="project" value="UniProtKB-KW"/>
</dbReference>
<dbReference type="InterPro" id="IPR036010">
    <property type="entry name" value="2Fe-2S_ferredoxin-like_sf"/>
</dbReference>
<dbReference type="OrthoDB" id="9810588at2"/>
<dbReference type="Gene3D" id="3.30.420.480">
    <property type="entry name" value="Domain of unknown function (DUF4445)"/>
    <property type="match status" value="1"/>
</dbReference>
<accession>A0A2L2XEV8</accession>
<dbReference type="Pfam" id="PF17651">
    <property type="entry name" value="Raco_middle"/>
    <property type="match status" value="1"/>
</dbReference>
<sequence>MNVLVEFEPVGRRLEAAVGQTVLAAAQGILDTESGGVIAPCGGKGLCGRCKIRLEEGELSPPNENEIKLLGKDDIDRGYRLACQAILLGPAKIEIPRETLTGRQNLQVDGMAITVTPDPAVKRYTVPLKTTSVAYPYSTLQQVQLFLKNICPGTGLGIDSGLLSKVDAMAEEGSLNITIRGAEVINAFKAPGGSGPLGYAVDLGTTKIAGFLVDLETGSTLEADGILNPQIIYGEDVISRLVYALEGEEQYDRITRVLREGLDSLLQTLCQKAGVSPEYVEEAVIAGNTAMHHLLLKLPVRQLATAPYVPAATLPLEIKSRELGLSMATGSVSLLMPGIAGFVGGDHVAMILSSRIHEAPGVTLGLDIGTNTEIVLAVNGELLCCSCASGPAFEGAHIQQGMRAVEGAVSKVKLIDRGRRVHYETIGHKPPMGICGSGILDATAELYREGIVSYNGRLDKGHPRVRLNPGRKVSEFILVPSGEDGAGQDIVITQKDISEIQLAKAAMAAGTKILLKEAGLKEENIERVIVAGSFGTHLLLDSAKAIGMLPAIPDERFQQVGNAAGSGARMALISLSARKKAEEIAGKIKYIELAAMPEFGDTYINEMSFPHI</sequence>
<dbReference type="Proteomes" id="UP000239549">
    <property type="component" value="Unassembled WGS sequence"/>
</dbReference>
<dbReference type="InterPro" id="IPR001041">
    <property type="entry name" value="2Fe-2S_ferredoxin-type"/>
</dbReference>
<dbReference type="GO" id="GO:0051536">
    <property type="term" value="F:iron-sulfur cluster binding"/>
    <property type="evidence" value="ECO:0007669"/>
    <property type="project" value="InterPro"/>
</dbReference>
<dbReference type="AlphaFoldDB" id="A0A2L2XEV8"/>
<dbReference type="SUPFAM" id="SSF53067">
    <property type="entry name" value="Actin-like ATPase domain"/>
    <property type="match status" value="1"/>
</dbReference>
<dbReference type="Gene3D" id="3.10.20.30">
    <property type="match status" value="1"/>
</dbReference>
<evidence type="ECO:0000259" key="1">
    <source>
        <dbReference type="PROSITE" id="PS51085"/>
    </source>
</evidence>
<organism evidence="2 3">
    <name type="scientific">Desulfocucumis palustris</name>
    <dbReference type="NCBI Taxonomy" id="1898651"/>
    <lineage>
        <taxon>Bacteria</taxon>
        <taxon>Bacillati</taxon>
        <taxon>Bacillota</taxon>
        <taxon>Clostridia</taxon>
        <taxon>Eubacteriales</taxon>
        <taxon>Desulfocucumaceae</taxon>
        <taxon>Desulfocucumis</taxon>
    </lineage>
</organism>
<dbReference type="Pfam" id="PF00111">
    <property type="entry name" value="Fer2"/>
    <property type="match status" value="1"/>
</dbReference>
<keyword evidence="2" id="KW-0808">Transferase</keyword>
<feature type="domain" description="2Fe-2S ferredoxin-type" evidence="1">
    <location>
        <begin position="1"/>
        <end position="99"/>
    </location>
</feature>
<dbReference type="EMBL" id="BFAV01000028">
    <property type="protein sequence ID" value="GBF32361.1"/>
    <property type="molecule type" value="Genomic_DNA"/>
</dbReference>
<dbReference type="SUPFAM" id="SSF54292">
    <property type="entry name" value="2Fe-2S ferredoxin-like"/>
    <property type="match status" value="1"/>
</dbReference>
<dbReference type="PANTHER" id="PTHR42895">
    <property type="entry name" value="IRON-SULFUR CLUSTER-BINDING PROTEIN-RELATED"/>
    <property type="match status" value="1"/>
</dbReference>
<dbReference type="PANTHER" id="PTHR42895:SF1">
    <property type="entry name" value="IRON-SULFUR CLUSTER PROTEIN"/>
    <property type="match status" value="1"/>
</dbReference>
<dbReference type="InterPro" id="IPR027980">
    <property type="entry name" value="RACo_C"/>
</dbReference>
<gene>
    <name evidence="2" type="ORF">DCCM_0555</name>
</gene>
<dbReference type="CDD" id="cd00207">
    <property type="entry name" value="fer2"/>
    <property type="match status" value="1"/>
</dbReference>
<dbReference type="PROSITE" id="PS51085">
    <property type="entry name" value="2FE2S_FER_2"/>
    <property type="match status" value="1"/>
</dbReference>
<dbReference type="InterPro" id="IPR012675">
    <property type="entry name" value="Beta-grasp_dom_sf"/>
</dbReference>
<proteinExistence type="predicted"/>
<dbReference type="InterPro" id="IPR043129">
    <property type="entry name" value="ATPase_NBD"/>
</dbReference>
<keyword evidence="3" id="KW-1185">Reference proteome</keyword>